<keyword evidence="3" id="KW-1185">Reference proteome</keyword>
<evidence type="ECO:0000313" key="2">
    <source>
        <dbReference type="EMBL" id="CAG2066445.1"/>
    </source>
</evidence>
<feature type="compositionally biased region" description="Polar residues" evidence="1">
    <location>
        <begin position="1"/>
        <end position="19"/>
    </location>
</feature>
<comment type="caution">
    <text evidence="2">The sequence shown here is derived from an EMBL/GenBank/DDBJ whole genome shotgun (WGS) entry which is preliminary data.</text>
</comment>
<dbReference type="Proteomes" id="UP001153148">
    <property type="component" value="Unassembled WGS sequence"/>
</dbReference>
<feature type="non-terminal residue" evidence="2">
    <location>
        <position position="1"/>
    </location>
</feature>
<proteinExistence type="predicted"/>
<protein>
    <submittedName>
        <fullName evidence="2">Uncharacterized protein</fullName>
    </submittedName>
</protein>
<name>A0ABN7PFA5_TIMPD</name>
<gene>
    <name evidence="2" type="ORF">TPAB3V08_LOCUS13388</name>
</gene>
<accession>A0ABN7PFA5</accession>
<feature type="region of interest" description="Disordered" evidence="1">
    <location>
        <begin position="1"/>
        <end position="46"/>
    </location>
</feature>
<dbReference type="EMBL" id="CAJPIN010054334">
    <property type="protein sequence ID" value="CAG2066445.1"/>
    <property type="molecule type" value="Genomic_DNA"/>
</dbReference>
<evidence type="ECO:0000256" key="1">
    <source>
        <dbReference type="SAM" id="MobiDB-lite"/>
    </source>
</evidence>
<reference evidence="2" key="1">
    <citation type="submission" date="2021-03" db="EMBL/GenBank/DDBJ databases">
        <authorList>
            <person name="Tran Van P."/>
        </authorList>
    </citation>
    <scope>NUCLEOTIDE SEQUENCE</scope>
</reference>
<sequence length="117" mass="12578">QGRQYLTVDGSYSHSQNSTVKKRSKKQRDDITGGLLGQEDQDSGIVVTDGGNNRLMDRAGNRAQTPSVVLLSKFLATDPEVPGSIPSTSRFSVLWWLGNPNASALSFDALPGTPTED</sequence>
<evidence type="ECO:0000313" key="3">
    <source>
        <dbReference type="Proteomes" id="UP001153148"/>
    </source>
</evidence>
<organism evidence="2 3">
    <name type="scientific">Timema podura</name>
    <name type="common">Walking stick</name>
    <dbReference type="NCBI Taxonomy" id="61482"/>
    <lineage>
        <taxon>Eukaryota</taxon>
        <taxon>Metazoa</taxon>
        <taxon>Ecdysozoa</taxon>
        <taxon>Arthropoda</taxon>
        <taxon>Hexapoda</taxon>
        <taxon>Insecta</taxon>
        <taxon>Pterygota</taxon>
        <taxon>Neoptera</taxon>
        <taxon>Polyneoptera</taxon>
        <taxon>Phasmatodea</taxon>
        <taxon>Timematodea</taxon>
        <taxon>Timematoidea</taxon>
        <taxon>Timematidae</taxon>
        <taxon>Timema</taxon>
    </lineage>
</organism>